<proteinExistence type="inferred from homology"/>
<dbReference type="InterPro" id="IPR015421">
    <property type="entry name" value="PyrdxlP-dep_Trfase_major"/>
</dbReference>
<dbReference type="OrthoDB" id="9801052at2"/>
<comment type="caution">
    <text evidence="4">The sequence shown here is derived from an EMBL/GenBank/DDBJ whole genome shotgun (WGS) entry which is preliminary data.</text>
</comment>
<comment type="cofactor">
    <cofactor evidence="1">
        <name>pyridoxal 5'-phosphate</name>
        <dbReference type="ChEBI" id="CHEBI:597326"/>
    </cofactor>
</comment>
<dbReference type="Gene3D" id="3.40.640.10">
    <property type="entry name" value="Type I PLP-dependent aspartate aminotransferase-like (Major domain)"/>
    <property type="match status" value="1"/>
</dbReference>
<dbReference type="InterPro" id="IPR005814">
    <property type="entry name" value="Aminotrans_3"/>
</dbReference>
<evidence type="ECO:0000256" key="3">
    <source>
        <dbReference type="RuleBase" id="RU003560"/>
    </source>
</evidence>
<dbReference type="PANTHER" id="PTHR43713">
    <property type="entry name" value="GLUTAMATE-1-SEMIALDEHYDE 2,1-AMINOMUTASE"/>
    <property type="match status" value="1"/>
</dbReference>
<dbReference type="InterPro" id="IPR015424">
    <property type="entry name" value="PyrdxlP-dep_Trfase"/>
</dbReference>
<dbReference type="GO" id="GO:0008483">
    <property type="term" value="F:transaminase activity"/>
    <property type="evidence" value="ECO:0007669"/>
    <property type="project" value="UniProtKB-KW"/>
</dbReference>
<dbReference type="SUPFAM" id="SSF53383">
    <property type="entry name" value="PLP-dependent transferases"/>
    <property type="match status" value="1"/>
</dbReference>
<dbReference type="AlphaFoldDB" id="A0A329R3G0"/>
<dbReference type="EMBL" id="QMIG01000003">
    <property type="protein sequence ID" value="RAW17508.1"/>
    <property type="molecule type" value="Genomic_DNA"/>
</dbReference>
<dbReference type="Proteomes" id="UP000250462">
    <property type="component" value="Unassembled WGS sequence"/>
</dbReference>
<dbReference type="PROSITE" id="PS00600">
    <property type="entry name" value="AA_TRANSFER_CLASS_3"/>
    <property type="match status" value="1"/>
</dbReference>
<dbReference type="InterPro" id="IPR015422">
    <property type="entry name" value="PyrdxlP-dep_Trfase_small"/>
</dbReference>
<sequence>MSLLTRTRSAELAERAREITPGGVHSNVRLAGPSVFFERGEGAWLYDEDGNDYIDYLLGQGPIFLGHAPRQVTDAVAREMRRGSVFAGQHTLENRAGELFLESVDWAEKVRFGVTGTETDQAALRLARAATGRTRFVRFAGTYHGWLDNVLITTVDGVPRPASAGQLSRHLDDSYVLPYNDTAALETLLDQDDDIAAVIVEPVLCNSGAILPVEGYLHRLRELCDQHGVVLIFDEVITGFRLALGGAAEYFGVTPDLAVYGKAMAGGWPVSALAGSATLMDLFADGVTHAGTFNSSVPACAAVVSTLTLLREDPPYGRVHAHGTKLMDSIRELAVQHDLPLRVQGLPVAFHVSFGSPGSILDHAGLASFDLDRYAAFSHTLADHGIWVAPRGIWYVSAAHGDVELSATLERLDAALSVEAACGQP</sequence>
<evidence type="ECO:0000256" key="2">
    <source>
        <dbReference type="ARBA" id="ARBA00022898"/>
    </source>
</evidence>
<accession>A0A329R3G0</accession>
<name>A0A329R3G0_9ACTN</name>
<dbReference type="Gene3D" id="3.90.1150.10">
    <property type="entry name" value="Aspartate Aminotransferase, domain 1"/>
    <property type="match status" value="1"/>
</dbReference>
<organism evidence="4 5">
    <name type="scientific">Phytoactinopolyspora halophila</name>
    <dbReference type="NCBI Taxonomy" id="1981511"/>
    <lineage>
        <taxon>Bacteria</taxon>
        <taxon>Bacillati</taxon>
        <taxon>Actinomycetota</taxon>
        <taxon>Actinomycetes</taxon>
        <taxon>Jiangellales</taxon>
        <taxon>Jiangellaceae</taxon>
        <taxon>Phytoactinopolyspora</taxon>
    </lineage>
</organism>
<keyword evidence="4" id="KW-0032">Aminotransferase</keyword>
<dbReference type="RefSeq" id="WP_112257327.1">
    <property type="nucleotide sequence ID" value="NZ_QMIG01000003.1"/>
</dbReference>
<dbReference type="GO" id="GO:0030170">
    <property type="term" value="F:pyridoxal phosphate binding"/>
    <property type="evidence" value="ECO:0007669"/>
    <property type="project" value="InterPro"/>
</dbReference>
<evidence type="ECO:0000256" key="1">
    <source>
        <dbReference type="ARBA" id="ARBA00001933"/>
    </source>
</evidence>
<evidence type="ECO:0000313" key="4">
    <source>
        <dbReference type="EMBL" id="RAW17508.1"/>
    </source>
</evidence>
<comment type="similarity">
    <text evidence="3">Belongs to the class-III pyridoxal-phosphate-dependent aminotransferase family.</text>
</comment>
<keyword evidence="2 3" id="KW-0663">Pyridoxal phosphate</keyword>
<dbReference type="InterPro" id="IPR049704">
    <property type="entry name" value="Aminotrans_3_PPA_site"/>
</dbReference>
<dbReference type="Pfam" id="PF00202">
    <property type="entry name" value="Aminotran_3"/>
    <property type="match status" value="1"/>
</dbReference>
<gene>
    <name evidence="4" type="ORF">DPM12_05755</name>
</gene>
<keyword evidence="5" id="KW-1185">Reference proteome</keyword>
<dbReference type="PANTHER" id="PTHR43713:SF3">
    <property type="entry name" value="GLUTAMATE-1-SEMIALDEHYDE 2,1-AMINOMUTASE 1, CHLOROPLASTIC-RELATED"/>
    <property type="match status" value="1"/>
</dbReference>
<reference evidence="4 5" key="1">
    <citation type="submission" date="2018-06" db="EMBL/GenBank/DDBJ databases">
        <title>Phytoactinopolyspora halophila sp. nov., a novel halophilic actinomycete isolated from a saline soil in China.</title>
        <authorList>
            <person name="Tang S.-K."/>
        </authorList>
    </citation>
    <scope>NUCLEOTIDE SEQUENCE [LARGE SCALE GENOMIC DNA]</scope>
    <source>
        <strain evidence="4 5">YIM 96934</strain>
    </source>
</reference>
<keyword evidence="4" id="KW-0808">Transferase</keyword>
<evidence type="ECO:0000313" key="5">
    <source>
        <dbReference type="Proteomes" id="UP000250462"/>
    </source>
</evidence>
<protein>
    <submittedName>
        <fullName evidence="4">Aspartate aminotransferase family protein</fullName>
    </submittedName>
</protein>